<organism evidence="1 2">
    <name type="scientific">Natrinema salifodinae</name>
    <dbReference type="NCBI Taxonomy" id="1202768"/>
    <lineage>
        <taxon>Archaea</taxon>
        <taxon>Methanobacteriati</taxon>
        <taxon>Methanobacteriota</taxon>
        <taxon>Stenosarchaea group</taxon>
        <taxon>Halobacteria</taxon>
        <taxon>Halobacteriales</taxon>
        <taxon>Natrialbaceae</taxon>
        <taxon>Natrinema</taxon>
    </lineage>
</organism>
<dbReference type="RefSeq" id="WP_049989532.1">
    <property type="nucleotide sequence ID" value="NZ_FOIS01000003.1"/>
</dbReference>
<dbReference type="eggNOG" id="arCOG10183">
    <property type="taxonomic scope" value="Archaea"/>
</dbReference>
<reference evidence="2" key="1">
    <citation type="submission" date="2016-10" db="EMBL/GenBank/DDBJ databases">
        <authorList>
            <person name="Varghese N."/>
        </authorList>
    </citation>
    <scope>NUCLEOTIDE SEQUENCE [LARGE SCALE GENOMIC DNA]</scope>
    <source>
        <strain evidence="2">CGMCC 1.12284</strain>
    </source>
</reference>
<dbReference type="Proteomes" id="UP000183275">
    <property type="component" value="Unassembled WGS sequence"/>
</dbReference>
<sequence length="223" mass="24920">MGYGADFINALRRSLLPQLHFLLRGTFGGYAVSHTTADEYVLTARCSEATIEAVLAALGFSRNPIAALKVRMDGNTSEGSWVWRPSLLADEQLHIVVHDLRNETGVDVYAHWEYSWIRHPYKHYVARGYDAERGVALARRWLVDGDGDGSELAAGPGIEYEIDHSLARRASEHLWLSYYRVEEHVAAIRSKLPFVDGDGVSKPKIIEREDGRDSVSPTITGKL</sequence>
<dbReference type="EMBL" id="FOIS01000003">
    <property type="protein sequence ID" value="SEW09678.1"/>
    <property type="molecule type" value="Genomic_DNA"/>
</dbReference>
<evidence type="ECO:0000313" key="1">
    <source>
        <dbReference type="EMBL" id="SEW09678.1"/>
    </source>
</evidence>
<keyword evidence="2" id="KW-1185">Reference proteome</keyword>
<dbReference type="OrthoDB" id="154955at2157"/>
<dbReference type="AlphaFoldDB" id="A0A1I0P6H1"/>
<proteinExistence type="predicted"/>
<name>A0A1I0P6H1_9EURY</name>
<gene>
    <name evidence="1" type="ORF">SAMN05216285_2179</name>
</gene>
<protein>
    <submittedName>
        <fullName evidence="1">Uncharacterized protein</fullName>
    </submittedName>
</protein>
<evidence type="ECO:0000313" key="2">
    <source>
        <dbReference type="Proteomes" id="UP000183275"/>
    </source>
</evidence>
<accession>A0A1I0P6H1</accession>